<evidence type="ECO:0000256" key="8">
    <source>
        <dbReference type="SAM" id="Phobius"/>
    </source>
</evidence>
<keyword evidence="3 7" id="KW-0337">GPI-anchor biosynthesis</keyword>
<dbReference type="EMBL" id="CAJOBQ010000219">
    <property type="protein sequence ID" value="CAF4297524.1"/>
    <property type="molecule type" value="Genomic_DNA"/>
</dbReference>
<dbReference type="PANTHER" id="PTHR46346">
    <property type="entry name" value="PHOSPHATIDYLINOSITOL N-ACETYLGLUCOSAMINYLTRANSFERASE SUBUNIT P"/>
    <property type="match status" value="1"/>
</dbReference>
<feature type="domain" description="PIG-P" evidence="9">
    <location>
        <begin position="13"/>
        <end position="126"/>
    </location>
</feature>
<dbReference type="GO" id="GO:0016020">
    <property type="term" value="C:membrane"/>
    <property type="evidence" value="ECO:0007669"/>
    <property type="project" value="UniProtKB-SubCell"/>
</dbReference>
<comment type="similarity">
    <text evidence="7">Belongs to the PIGP family.</text>
</comment>
<dbReference type="InterPro" id="IPR013717">
    <property type="entry name" value="PIG-P"/>
</dbReference>
<evidence type="ECO:0000256" key="6">
    <source>
        <dbReference type="ARBA" id="ARBA00023136"/>
    </source>
</evidence>
<comment type="caution">
    <text evidence="10">The sequence shown here is derived from an EMBL/GenBank/DDBJ whole genome shotgun (WGS) entry which is preliminary data.</text>
</comment>
<sequence>MSTAPSPSPRPERAIIGFFLYVTSIFAFVIYLLWAYLPNNWFENIGITYYPHKYWSIAIAIGVVTFLISIVLGNCLVNSLSVPSLDSMKLIRDRHTRKRDLSKHSTTDAIPPVSDLDLSYVNRVLYSSDVK</sequence>
<accession>A0A817UK07</accession>
<dbReference type="EMBL" id="CAJNYU010000157">
    <property type="protein sequence ID" value="CAF3332457.1"/>
    <property type="molecule type" value="Genomic_DNA"/>
</dbReference>
<gene>
    <name evidence="10" type="ORF">FME351_LOCUS2721</name>
    <name evidence="11" type="ORF">KIK155_LOCUS14472</name>
    <name evidence="13" type="ORF">TOA249_LOCUS1882</name>
    <name evidence="12" type="ORF">TSG867_LOCUS6029</name>
</gene>
<feature type="transmembrane region" description="Helical" evidence="8">
    <location>
        <begin position="54"/>
        <end position="77"/>
    </location>
</feature>
<dbReference type="GO" id="GO:0006506">
    <property type="term" value="P:GPI anchor biosynthetic process"/>
    <property type="evidence" value="ECO:0007669"/>
    <property type="project" value="UniProtKB-UniPathway"/>
</dbReference>
<evidence type="ECO:0000313" key="13">
    <source>
        <dbReference type="EMBL" id="CAF4481970.1"/>
    </source>
</evidence>
<evidence type="ECO:0000313" key="12">
    <source>
        <dbReference type="EMBL" id="CAF4297524.1"/>
    </source>
</evidence>
<evidence type="ECO:0000256" key="4">
    <source>
        <dbReference type="ARBA" id="ARBA00022692"/>
    </source>
</evidence>
<dbReference type="EMBL" id="CAJNYV010002449">
    <property type="protein sequence ID" value="CAF3480579.1"/>
    <property type="molecule type" value="Genomic_DNA"/>
</dbReference>
<evidence type="ECO:0000256" key="2">
    <source>
        <dbReference type="ARBA" id="ARBA00004687"/>
    </source>
</evidence>
<evidence type="ECO:0000313" key="11">
    <source>
        <dbReference type="EMBL" id="CAF3480579.1"/>
    </source>
</evidence>
<dbReference type="PIRSF" id="PIRSF008765">
    <property type="entry name" value="PIG-P_GPI19"/>
    <property type="match status" value="1"/>
</dbReference>
<evidence type="ECO:0000259" key="9">
    <source>
        <dbReference type="Pfam" id="PF08510"/>
    </source>
</evidence>
<comment type="subcellular location">
    <subcellularLocation>
        <location evidence="1">Membrane</location>
        <topology evidence="1">Multi-pass membrane protein</topology>
    </subcellularLocation>
</comment>
<evidence type="ECO:0000256" key="1">
    <source>
        <dbReference type="ARBA" id="ARBA00004141"/>
    </source>
</evidence>
<evidence type="ECO:0000256" key="7">
    <source>
        <dbReference type="PIRNR" id="PIRNR008765"/>
    </source>
</evidence>
<dbReference type="InterPro" id="IPR016542">
    <property type="entry name" value="PIG-P_GPI19"/>
</dbReference>
<keyword evidence="6 7" id="KW-0472">Membrane</keyword>
<evidence type="ECO:0000313" key="14">
    <source>
        <dbReference type="Proteomes" id="UP000663869"/>
    </source>
</evidence>
<dbReference type="Proteomes" id="UP000663869">
    <property type="component" value="Unassembled WGS sequence"/>
</dbReference>
<dbReference type="GO" id="GO:0017176">
    <property type="term" value="F:phosphatidylinositol N-acetylglucosaminyltransferase activity"/>
    <property type="evidence" value="ECO:0007669"/>
    <property type="project" value="UniProtKB-UniRule"/>
</dbReference>
<protein>
    <recommendedName>
        <fullName evidence="7">Phosphatidylinositol N-acetylglucosaminyltransferase subunit P</fullName>
    </recommendedName>
</protein>
<keyword evidence="5 8" id="KW-1133">Transmembrane helix</keyword>
<comment type="function">
    <text evidence="7">Part of the complex catalyzing the transfer of N-acetylglucosamine from UDP-N-acetylglucosamine to phosphatidylinositol, the first step of GPI biosynthesis.</text>
</comment>
<keyword evidence="4 8" id="KW-0812">Transmembrane</keyword>
<organism evidence="10 14">
    <name type="scientific">Rotaria socialis</name>
    <dbReference type="NCBI Taxonomy" id="392032"/>
    <lineage>
        <taxon>Eukaryota</taxon>
        <taxon>Metazoa</taxon>
        <taxon>Spiralia</taxon>
        <taxon>Gnathifera</taxon>
        <taxon>Rotifera</taxon>
        <taxon>Eurotatoria</taxon>
        <taxon>Bdelloidea</taxon>
        <taxon>Philodinida</taxon>
        <taxon>Philodinidae</taxon>
        <taxon>Rotaria</taxon>
    </lineage>
</organism>
<feature type="transmembrane region" description="Helical" evidence="8">
    <location>
        <begin position="14"/>
        <end position="34"/>
    </location>
</feature>
<name>A0A817UK07_9BILA</name>
<proteinExistence type="inferred from homology"/>
<comment type="pathway">
    <text evidence="2 7">Glycolipid biosynthesis; glycosylphosphatidylinositol-anchor biosynthesis.</text>
</comment>
<reference evidence="10" key="1">
    <citation type="submission" date="2021-02" db="EMBL/GenBank/DDBJ databases">
        <authorList>
            <person name="Nowell W R."/>
        </authorList>
    </citation>
    <scope>NUCLEOTIDE SEQUENCE</scope>
</reference>
<dbReference type="Pfam" id="PF08510">
    <property type="entry name" value="PIG-P"/>
    <property type="match status" value="1"/>
</dbReference>
<dbReference type="EMBL" id="CAJOBS010000057">
    <property type="protein sequence ID" value="CAF4481970.1"/>
    <property type="molecule type" value="Genomic_DNA"/>
</dbReference>
<dbReference type="UniPathway" id="UPA00196"/>
<dbReference type="GO" id="GO:0005783">
    <property type="term" value="C:endoplasmic reticulum"/>
    <property type="evidence" value="ECO:0007669"/>
    <property type="project" value="TreeGrafter"/>
</dbReference>
<dbReference type="PANTHER" id="PTHR46346:SF1">
    <property type="entry name" value="PHOSPHATIDYLINOSITOL N-ACETYLGLUCOSAMINYLTRANSFERASE SUBUNIT P"/>
    <property type="match status" value="1"/>
</dbReference>
<keyword evidence="7" id="KW-0808">Transferase</keyword>
<dbReference type="AlphaFoldDB" id="A0A817UK07"/>
<evidence type="ECO:0000256" key="5">
    <source>
        <dbReference type="ARBA" id="ARBA00022989"/>
    </source>
</evidence>
<dbReference type="Proteomes" id="UP000663838">
    <property type="component" value="Unassembled WGS sequence"/>
</dbReference>
<evidence type="ECO:0000313" key="10">
    <source>
        <dbReference type="EMBL" id="CAF3332457.1"/>
    </source>
</evidence>
<dbReference type="Proteomes" id="UP000663862">
    <property type="component" value="Unassembled WGS sequence"/>
</dbReference>
<dbReference type="Proteomes" id="UP000663865">
    <property type="component" value="Unassembled WGS sequence"/>
</dbReference>
<dbReference type="InterPro" id="IPR052263">
    <property type="entry name" value="GPI_Anchor_Biosynth"/>
</dbReference>
<evidence type="ECO:0000256" key="3">
    <source>
        <dbReference type="ARBA" id="ARBA00022502"/>
    </source>
</evidence>